<dbReference type="Proteomes" id="UP000669179">
    <property type="component" value="Unassembled WGS sequence"/>
</dbReference>
<comment type="caution">
    <text evidence="2">The sequence shown here is derived from an EMBL/GenBank/DDBJ whole genome shotgun (WGS) entry which is preliminary data.</text>
</comment>
<dbReference type="EMBL" id="JAGEOJ010000003">
    <property type="protein sequence ID" value="MBO2446883.1"/>
    <property type="molecule type" value="Genomic_DNA"/>
</dbReference>
<keyword evidence="3" id="KW-1185">Reference proteome</keyword>
<dbReference type="InterPro" id="IPR016047">
    <property type="entry name" value="M23ase_b-sheet_dom"/>
</dbReference>
<dbReference type="AlphaFoldDB" id="A0A939PBA6"/>
<evidence type="ECO:0000313" key="2">
    <source>
        <dbReference type="EMBL" id="MBO2446883.1"/>
    </source>
</evidence>
<dbReference type="PANTHER" id="PTHR21666:SF270">
    <property type="entry name" value="MUREIN HYDROLASE ACTIVATOR ENVC"/>
    <property type="match status" value="1"/>
</dbReference>
<proteinExistence type="predicted"/>
<dbReference type="PANTHER" id="PTHR21666">
    <property type="entry name" value="PEPTIDASE-RELATED"/>
    <property type="match status" value="1"/>
</dbReference>
<dbReference type="GO" id="GO:0004222">
    <property type="term" value="F:metalloendopeptidase activity"/>
    <property type="evidence" value="ECO:0007669"/>
    <property type="project" value="TreeGrafter"/>
</dbReference>
<evidence type="ECO:0000313" key="3">
    <source>
        <dbReference type="Proteomes" id="UP000669179"/>
    </source>
</evidence>
<accession>A0A939PBA6</accession>
<dbReference type="SUPFAM" id="SSF51261">
    <property type="entry name" value="Duplicated hybrid motif"/>
    <property type="match status" value="1"/>
</dbReference>
<protein>
    <submittedName>
        <fullName evidence="2">M23 family metallopeptidase</fullName>
    </submittedName>
</protein>
<dbReference type="CDD" id="cd12797">
    <property type="entry name" value="M23_peptidase"/>
    <property type="match status" value="1"/>
</dbReference>
<sequence length="330" mass="34700">MRVSSHRASSHKLSSRRAKAAVATGGVVLATGLVAGGVALASGDDSTPKQASPVAAQNASAAAMPMFRLPFPCGQKWRGDTVASSAHTKYEIDWNQGPDLSNVDEGRTVVAAAAGKVIRSTHHVNQSGYGNHVVIQHSGGYQTWYAHMKYRSVKVGQTVKAGQKIGAVGHTSRPGNNITSHLHYELRKNGQYPPVAAYFDGKRFSYPAPRPGKTLTSHNCGGGGSTSTVEKICGSGFKQIDKHALGKAATIYLGYNKGNKQNCVITVKPKKGSKTAMSATLQVKGAKAKTDKGNFTWYAGPVKAGAGSKCVIWGGSVGKSSWKSKYSHCG</sequence>
<dbReference type="Gene3D" id="2.70.70.10">
    <property type="entry name" value="Glucose Permease (Domain IIA)"/>
    <property type="match status" value="1"/>
</dbReference>
<reference evidence="2" key="1">
    <citation type="submission" date="2021-03" db="EMBL/GenBank/DDBJ databases">
        <authorList>
            <person name="Kanchanasin P."/>
            <person name="Saeng-In P."/>
            <person name="Phongsopitanun W."/>
            <person name="Yuki M."/>
            <person name="Kudo T."/>
            <person name="Ohkuma M."/>
            <person name="Tanasupawat S."/>
        </authorList>
    </citation>
    <scope>NUCLEOTIDE SEQUENCE</scope>
    <source>
        <strain evidence="2">GKU 128</strain>
    </source>
</reference>
<organism evidence="2 3">
    <name type="scientific">Actinomadura barringtoniae</name>
    <dbReference type="NCBI Taxonomy" id="1427535"/>
    <lineage>
        <taxon>Bacteria</taxon>
        <taxon>Bacillati</taxon>
        <taxon>Actinomycetota</taxon>
        <taxon>Actinomycetes</taxon>
        <taxon>Streptosporangiales</taxon>
        <taxon>Thermomonosporaceae</taxon>
        <taxon>Actinomadura</taxon>
    </lineage>
</organism>
<gene>
    <name evidence="2" type="ORF">J4573_07255</name>
</gene>
<evidence type="ECO:0000259" key="1">
    <source>
        <dbReference type="Pfam" id="PF01551"/>
    </source>
</evidence>
<name>A0A939PBA6_9ACTN</name>
<dbReference type="Pfam" id="PF01551">
    <property type="entry name" value="Peptidase_M23"/>
    <property type="match status" value="1"/>
</dbReference>
<dbReference type="InterPro" id="IPR011055">
    <property type="entry name" value="Dup_hybrid_motif"/>
</dbReference>
<dbReference type="InterPro" id="IPR050570">
    <property type="entry name" value="Cell_wall_metabolism_enzyme"/>
</dbReference>
<feature type="domain" description="M23ase beta-sheet core" evidence="1">
    <location>
        <begin position="97"/>
        <end position="192"/>
    </location>
</feature>